<dbReference type="GO" id="GO:0016787">
    <property type="term" value="F:hydrolase activity"/>
    <property type="evidence" value="ECO:0007669"/>
    <property type="project" value="UniProtKB-KW"/>
</dbReference>
<dbReference type="PROSITE" id="PS51194">
    <property type="entry name" value="HELICASE_CTER"/>
    <property type="match status" value="1"/>
</dbReference>
<dbReference type="EMBL" id="UINC01002517">
    <property type="protein sequence ID" value="SUZ97527.1"/>
    <property type="molecule type" value="Genomic_DNA"/>
</dbReference>
<dbReference type="PANTHER" id="PTHR45766">
    <property type="entry name" value="DNA ANNEALING HELICASE AND ENDONUCLEASE ZRANB3 FAMILY MEMBER"/>
    <property type="match status" value="1"/>
</dbReference>
<name>A0A381S5L6_9ZZZZ</name>
<dbReference type="AlphaFoldDB" id="A0A381S5L6"/>
<keyword evidence="1" id="KW-0378">Hydrolase</keyword>
<dbReference type="InterPro" id="IPR038718">
    <property type="entry name" value="SNF2-like_sf"/>
</dbReference>
<gene>
    <name evidence="3" type="ORF">METZ01_LOCUS50381</name>
</gene>
<dbReference type="Gene3D" id="3.40.50.10810">
    <property type="entry name" value="Tandem AAA-ATPase domain"/>
    <property type="match status" value="1"/>
</dbReference>
<feature type="domain" description="Helicase C-terminal" evidence="2">
    <location>
        <begin position="325"/>
        <end position="476"/>
    </location>
</feature>
<dbReference type="GO" id="GO:0031297">
    <property type="term" value="P:replication fork processing"/>
    <property type="evidence" value="ECO:0007669"/>
    <property type="project" value="TreeGrafter"/>
</dbReference>
<dbReference type="InterPro" id="IPR027417">
    <property type="entry name" value="P-loop_NTPase"/>
</dbReference>
<dbReference type="InterPro" id="IPR049730">
    <property type="entry name" value="SNF2/RAD54-like_C"/>
</dbReference>
<dbReference type="SMART" id="SM00490">
    <property type="entry name" value="HELICc"/>
    <property type="match status" value="1"/>
</dbReference>
<proteinExistence type="predicted"/>
<dbReference type="Pfam" id="PF00176">
    <property type="entry name" value="SNF2-rel_dom"/>
    <property type="match status" value="1"/>
</dbReference>
<dbReference type="GO" id="GO:0006281">
    <property type="term" value="P:DNA repair"/>
    <property type="evidence" value="ECO:0007669"/>
    <property type="project" value="TreeGrafter"/>
</dbReference>
<evidence type="ECO:0000259" key="2">
    <source>
        <dbReference type="PROSITE" id="PS51194"/>
    </source>
</evidence>
<dbReference type="Pfam" id="PF00271">
    <property type="entry name" value="Helicase_C"/>
    <property type="match status" value="1"/>
</dbReference>
<dbReference type="SUPFAM" id="SSF52540">
    <property type="entry name" value="P-loop containing nucleoside triphosphate hydrolases"/>
    <property type="match status" value="2"/>
</dbReference>
<dbReference type="PANTHER" id="PTHR45766:SF6">
    <property type="entry name" value="SWI_SNF-RELATED MATRIX-ASSOCIATED ACTIN-DEPENDENT REGULATOR OF CHROMATIN SUBFAMILY A-LIKE PROTEIN 1"/>
    <property type="match status" value="1"/>
</dbReference>
<dbReference type="InterPro" id="IPR000330">
    <property type="entry name" value="SNF2_N"/>
</dbReference>
<protein>
    <recommendedName>
        <fullName evidence="2">Helicase C-terminal domain-containing protein</fullName>
    </recommendedName>
</protein>
<reference evidence="3" key="1">
    <citation type="submission" date="2018-05" db="EMBL/GenBank/DDBJ databases">
        <authorList>
            <person name="Lanie J.A."/>
            <person name="Ng W.-L."/>
            <person name="Kazmierczak K.M."/>
            <person name="Andrzejewski T.M."/>
            <person name="Davidsen T.M."/>
            <person name="Wayne K.J."/>
            <person name="Tettelin H."/>
            <person name="Glass J.I."/>
            <person name="Rusch D."/>
            <person name="Podicherti R."/>
            <person name="Tsui H.-C.T."/>
            <person name="Winkler M.E."/>
        </authorList>
    </citation>
    <scope>NUCLEOTIDE SEQUENCE</scope>
</reference>
<evidence type="ECO:0000256" key="1">
    <source>
        <dbReference type="ARBA" id="ARBA00022801"/>
    </source>
</evidence>
<dbReference type="Gene3D" id="3.40.50.300">
    <property type="entry name" value="P-loop containing nucleotide triphosphate hydrolases"/>
    <property type="match status" value="1"/>
</dbReference>
<dbReference type="CDD" id="cd18793">
    <property type="entry name" value="SF2_C_SNF"/>
    <property type="match status" value="1"/>
</dbReference>
<dbReference type="InterPro" id="IPR001650">
    <property type="entry name" value="Helicase_C-like"/>
</dbReference>
<dbReference type="GO" id="GO:0005524">
    <property type="term" value="F:ATP binding"/>
    <property type="evidence" value="ECO:0007669"/>
    <property type="project" value="InterPro"/>
</dbReference>
<accession>A0A381S5L6</accession>
<organism evidence="3">
    <name type="scientific">marine metagenome</name>
    <dbReference type="NCBI Taxonomy" id="408172"/>
    <lineage>
        <taxon>unclassified sequences</taxon>
        <taxon>metagenomes</taxon>
        <taxon>ecological metagenomes</taxon>
    </lineage>
</organism>
<evidence type="ECO:0000313" key="3">
    <source>
        <dbReference type="EMBL" id="SUZ97527.1"/>
    </source>
</evidence>
<sequence length="476" mass="54605">MNYKFKTKPYAHQTTALEKSWNKKVFAYFMEMGTGKTKVAIDNIAMLYDNGKINGALIIAPKGVYKNWYSQEIPTHLADHIQPKTVLWQAMINQKQQKLLNTLFETGHDLHILIMNVEAFSTKKGVDFAARFLNSHNTYMAIDESTTIKNPGAKRTKSIVGLGKYAKYRRILTGSPITKSPLDLYKQCEFLDEYLLDHSSYYTFRTRYAVMRKAHFNGRSVEIVVGYKNLGELSDKIKPFSYRVLKDDCLDLPKKTFMKRVITLSAEQQKVYKQMKEMALAQLNGKLLTTANALTQLMRLHQITCGHFKANDGSTQTIKNNRLDELTDLLDEVEGKAVIWAHYQYDVQTIVDAIKKEYGNDSVVDYYGKTPNDERQDNITKFQSDPKCRFLVGTPATGGYGITLTAASTMIYYSNGYDLEKRQQSEARIDRIGQEHPMTYIDILCEDTVDERIVKALRKKINIATEIMGEELKEWI</sequence>